<reference evidence="1" key="1">
    <citation type="submission" date="2023-03" db="EMBL/GenBank/DDBJ databases">
        <authorList>
            <person name="Julca I."/>
        </authorList>
    </citation>
    <scope>NUCLEOTIDE SEQUENCE</scope>
</reference>
<proteinExistence type="predicted"/>
<sequence>MPVKDKYIPQGSGFRNSGHTIELSVNCLKKGQYRRCAAVNELGLFKPSAFSAIPPTYTAPHPNVSGRDSNMKERFEISALHGRETVVSHCFNNIEKEMS</sequence>
<evidence type="ECO:0000313" key="2">
    <source>
        <dbReference type="Proteomes" id="UP001161247"/>
    </source>
</evidence>
<organism evidence="1 2">
    <name type="scientific">Oldenlandia corymbosa var. corymbosa</name>
    <dbReference type="NCBI Taxonomy" id="529605"/>
    <lineage>
        <taxon>Eukaryota</taxon>
        <taxon>Viridiplantae</taxon>
        <taxon>Streptophyta</taxon>
        <taxon>Embryophyta</taxon>
        <taxon>Tracheophyta</taxon>
        <taxon>Spermatophyta</taxon>
        <taxon>Magnoliopsida</taxon>
        <taxon>eudicotyledons</taxon>
        <taxon>Gunneridae</taxon>
        <taxon>Pentapetalae</taxon>
        <taxon>asterids</taxon>
        <taxon>lamiids</taxon>
        <taxon>Gentianales</taxon>
        <taxon>Rubiaceae</taxon>
        <taxon>Rubioideae</taxon>
        <taxon>Spermacoceae</taxon>
        <taxon>Hedyotis-Oldenlandia complex</taxon>
        <taxon>Oldenlandia</taxon>
    </lineage>
</organism>
<name>A0AAV1D1G4_OLDCO</name>
<accession>A0AAV1D1G4</accession>
<dbReference type="Proteomes" id="UP001161247">
    <property type="component" value="Chromosome 4"/>
</dbReference>
<dbReference type="EMBL" id="OX459121">
    <property type="protein sequence ID" value="CAI9101408.1"/>
    <property type="molecule type" value="Genomic_DNA"/>
</dbReference>
<keyword evidence="2" id="KW-1185">Reference proteome</keyword>
<gene>
    <name evidence="1" type="ORF">OLC1_LOCUS11000</name>
</gene>
<dbReference type="AlphaFoldDB" id="A0AAV1D1G4"/>
<protein>
    <submittedName>
        <fullName evidence="1">OLC1v1038723C1</fullName>
    </submittedName>
</protein>
<evidence type="ECO:0000313" key="1">
    <source>
        <dbReference type="EMBL" id="CAI9101408.1"/>
    </source>
</evidence>